<keyword evidence="1" id="KW-0812">Transmembrane</keyword>
<keyword evidence="3" id="KW-1185">Reference proteome</keyword>
<organism evidence="2 3">
    <name type="scientific">Mesonia hippocampi</name>
    <dbReference type="NCBI Taxonomy" id="1628250"/>
    <lineage>
        <taxon>Bacteria</taxon>
        <taxon>Pseudomonadati</taxon>
        <taxon>Bacteroidota</taxon>
        <taxon>Flavobacteriia</taxon>
        <taxon>Flavobacteriales</taxon>
        <taxon>Flavobacteriaceae</taxon>
        <taxon>Mesonia</taxon>
    </lineage>
</organism>
<comment type="caution">
    <text evidence="2">The sequence shown here is derived from an EMBL/GenBank/DDBJ whole genome shotgun (WGS) entry which is preliminary data.</text>
</comment>
<gene>
    <name evidence="2" type="ORF">GGR32_000659</name>
</gene>
<dbReference type="RefSeq" id="WP_183476388.1">
    <property type="nucleotide sequence ID" value="NZ_JACIFO010000002.1"/>
</dbReference>
<feature type="transmembrane region" description="Helical" evidence="1">
    <location>
        <begin position="63"/>
        <end position="80"/>
    </location>
</feature>
<sequence>MNPNQLLFIGGVLIGGILLIVTGFLFKKNPPKKINPLYGYRSKSSMKNQTRWDFAQCKSAKELIRSGIFLCATTVFGFIIPENKIYTLYIIGVIAILIILSAIFPIIQTERAIKNKFDKNE</sequence>
<name>A0A840EMQ1_9FLAO</name>
<protein>
    <submittedName>
        <fullName evidence="2">Putative membrane protein</fullName>
    </submittedName>
</protein>
<accession>A0A840EMQ1</accession>
<proteinExistence type="predicted"/>
<dbReference type="EMBL" id="JACIFO010000002">
    <property type="protein sequence ID" value="MBB4118385.1"/>
    <property type="molecule type" value="Genomic_DNA"/>
</dbReference>
<keyword evidence="1" id="KW-1133">Transmembrane helix</keyword>
<evidence type="ECO:0000313" key="3">
    <source>
        <dbReference type="Proteomes" id="UP000553034"/>
    </source>
</evidence>
<reference evidence="2 3" key="1">
    <citation type="submission" date="2020-08" db="EMBL/GenBank/DDBJ databases">
        <title>Genomic Encyclopedia of Type Strains, Phase IV (KMG-IV): sequencing the most valuable type-strain genomes for metagenomic binning, comparative biology and taxonomic classification.</title>
        <authorList>
            <person name="Goeker M."/>
        </authorList>
    </citation>
    <scope>NUCLEOTIDE SEQUENCE [LARGE SCALE GENOMIC DNA]</scope>
    <source>
        <strain evidence="2 3">DSM 29568</strain>
    </source>
</reference>
<dbReference type="Proteomes" id="UP000553034">
    <property type="component" value="Unassembled WGS sequence"/>
</dbReference>
<evidence type="ECO:0000313" key="2">
    <source>
        <dbReference type="EMBL" id="MBB4118385.1"/>
    </source>
</evidence>
<dbReference type="InterPro" id="IPR025962">
    <property type="entry name" value="SdpI/YhfL"/>
</dbReference>
<keyword evidence="1" id="KW-0472">Membrane</keyword>
<feature type="transmembrane region" description="Helical" evidence="1">
    <location>
        <begin position="86"/>
        <end position="107"/>
    </location>
</feature>
<dbReference type="AlphaFoldDB" id="A0A840EMQ1"/>
<dbReference type="Pfam" id="PF13630">
    <property type="entry name" value="SdpI"/>
    <property type="match status" value="1"/>
</dbReference>
<feature type="transmembrane region" description="Helical" evidence="1">
    <location>
        <begin position="6"/>
        <end position="26"/>
    </location>
</feature>
<evidence type="ECO:0000256" key="1">
    <source>
        <dbReference type="SAM" id="Phobius"/>
    </source>
</evidence>